<dbReference type="GeneID" id="43584147"/>
<keyword evidence="2" id="KW-1185">Reference proteome</keyword>
<gene>
    <name evidence="1" type="ORF">SAPINGB_P005333</name>
</gene>
<sequence>MTSDQMTDLPAFSLLSAETHTAIAQFLSVNDLKALSQTSRALREVYAPLAWSRCIAFGSGPGPLETQREARAYEARARVHNNYTWRAVPWAAVVAPQKYASWFRSEFIRHLRLERDLETELGAGWTQVLEGVIGQYPELRTVDVRHAAPVLKKRKNSTETSAVGKLEHDIYSFSKVVDDTGDSSSVVANLLRLQQLGNVVEIFELILSGQGPSDARQAAAASVGFVLENLTLLVLGAMPVEWFKYVVDQTSNWPNLRIFSAHEIYIGCENGWDAKLETLNALPSAQLSSYELVLEQDNKYEHDIEESGGRSLALEATRVTLKQATRPESLFDSCSFKSLDLLTIIGADEYYAETEIQPFLLHEFVPTITRLSIDLSLVKCQRKSIESLAKLPLLKRLHVLAVVRLQDESRDQYYTVASCVQELLTMAKPLKDRAARAQGVRDALEKAPTGFVSKLLNYNAGTDVVQTVTDLVAKPATVFDSEDIDTQLLFGPAATLEVIFGEVVPQLRKTLEYLSVTLVDEHLMAIALPGLGALLQEAGLQKPEDYALRQVKVFSRLEQQIVSTVGSLYDVVPWYPYRFFSNYDGNGHTTTSVLYDVKQKRNLDELTDETAPAGSGSVAETEIFEDGFAGWLR</sequence>
<evidence type="ECO:0000313" key="1">
    <source>
        <dbReference type="EMBL" id="VVT56846.1"/>
    </source>
</evidence>
<evidence type="ECO:0000313" key="2">
    <source>
        <dbReference type="Proteomes" id="UP000398389"/>
    </source>
</evidence>
<proteinExistence type="predicted"/>
<evidence type="ECO:0008006" key="3">
    <source>
        <dbReference type="Google" id="ProtNLM"/>
    </source>
</evidence>
<protein>
    <recommendedName>
        <fullName evidence="3">F-box domain-containing protein</fullName>
    </recommendedName>
</protein>
<dbReference type="Proteomes" id="UP000398389">
    <property type="component" value="Unassembled WGS sequence"/>
</dbReference>
<dbReference type="AlphaFoldDB" id="A0A5E8C6P9"/>
<accession>A0A5E8C6P9</accession>
<reference evidence="1 2" key="1">
    <citation type="submission" date="2019-09" db="EMBL/GenBank/DDBJ databases">
        <authorList>
            <person name="Brejova B."/>
        </authorList>
    </citation>
    <scope>NUCLEOTIDE SEQUENCE [LARGE SCALE GENOMIC DNA]</scope>
</reference>
<name>A0A5E8C6P9_9ASCO</name>
<dbReference type="RefSeq" id="XP_031855938.1">
    <property type="nucleotide sequence ID" value="XM_032000047.1"/>
</dbReference>
<dbReference type="EMBL" id="CABVLU010000004">
    <property type="protein sequence ID" value="VVT56846.1"/>
    <property type="molecule type" value="Genomic_DNA"/>
</dbReference>
<organism evidence="1 2">
    <name type="scientific">Magnusiomyces paraingens</name>
    <dbReference type="NCBI Taxonomy" id="2606893"/>
    <lineage>
        <taxon>Eukaryota</taxon>
        <taxon>Fungi</taxon>
        <taxon>Dikarya</taxon>
        <taxon>Ascomycota</taxon>
        <taxon>Saccharomycotina</taxon>
        <taxon>Dipodascomycetes</taxon>
        <taxon>Dipodascales</taxon>
        <taxon>Dipodascaceae</taxon>
        <taxon>Magnusiomyces</taxon>
    </lineage>
</organism>